<feature type="domain" description="Beta-lactamase class A catalytic" evidence="3">
    <location>
        <begin position="106"/>
        <end position="198"/>
    </location>
</feature>
<dbReference type="InterPro" id="IPR012338">
    <property type="entry name" value="Beta-lactam/transpept-like"/>
</dbReference>
<dbReference type="AlphaFoldDB" id="A0A849AFH9"/>
<feature type="signal peptide" evidence="2">
    <location>
        <begin position="1"/>
        <end position="32"/>
    </location>
</feature>
<dbReference type="Pfam" id="PF13354">
    <property type="entry name" value="Beta-lactamase2"/>
    <property type="match status" value="1"/>
</dbReference>
<dbReference type="PANTHER" id="PTHR35333:SF5">
    <property type="entry name" value="CONSERVED LIPOPROTEIN LPQF-RELATED"/>
    <property type="match status" value="1"/>
</dbReference>
<dbReference type="EMBL" id="JABENB010000001">
    <property type="protein sequence ID" value="NNG39594.1"/>
    <property type="molecule type" value="Genomic_DNA"/>
</dbReference>
<dbReference type="Gene3D" id="3.40.710.10">
    <property type="entry name" value="DD-peptidase/beta-lactamase superfamily"/>
    <property type="match status" value="1"/>
</dbReference>
<dbReference type="GO" id="GO:0030655">
    <property type="term" value="P:beta-lactam antibiotic catabolic process"/>
    <property type="evidence" value="ECO:0007669"/>
    <property type="project" value="InterPro"/>
</dbReference>
<keyword evidence="2" id="KW-0732">Signal</keyword>
<evidence type="ECO:0000256" key="2">
    <source>
        <dbReference type="SAM" id="SignalP"/>
    </source>
</evidence>
<name>A0A849AFH9_9MICO</name>
<feature type="compositionally biased region" description="Low complexity" evidence="1">
    <location>
        <begin position="30"/>
        <end position="42"/>
    </location>
</feature>
<feature type="chain" id="PRO_5038865992" evidence="2">
    <location>
        <begin position="33"/>
        <end position="372"/>
    </location>
</feature>
<evidence type="ECO:0000313" key="4">
    <source>
        <dbReference type="EMBL" id="NNG39594.1"/>
    </source>
</evidence>
<dbReference type="InterPro" id="IPR000871">
    <property type="entry name" value="Beta-lactam_class-A"/>
</dbReference>
<dbReference type="InterPro" id="IPR045155">
    <property type="entry name" value="Beta-lactam_cat"/>
</dbReference>
<evidence type="ECO:0000256" key="1">
    <source>
        <dbReference type="SAM" id="MobiDB-lite"/>
    </source>
</evidence>
<dbReference type="Proteomes" id="UP000557772">
    <property type="component" value="Unassembled WGS sequence"/>
</dbReference>
<dbReference type="SUPFAM" id="SSF56601">
    <property type="entry name" value="beta-lactamase/transpeptidase-like"/>
    <property type="match status" value="1"/>
</dbReference>
<organism evidence="4 5">
    <name type="scientific">Flexivirga aerilata</name>
    <dbReference type="NCBI Taxonomy" id="1656889"/>
    <lineage>
        <taxon>Bacteria</taxon>
        <taxon>Bacillati</taxon>
        <taxon>Actinomycetota</taxon>
        <taxon>Actinomycetes</taxon>
        <taxon>Micrococcales</taxon>
        <taxon>Dermacoccaceae</taxon>
        <taxon>Flexivirga</taxon>
    </lineage>
</organism>
<keyword evidence="4" id="KW-0378">Hydrolase</keyword>
<dbReference type="GO" id="GO:0008800">
    <property type="term" value="F:beta-lactamase activity"/>
    <property type="evidence" value="ECO:0007669"/>
    <property type="project" value="InterPro"/>
</dbReference>
<keyword evidence="5" id="KW-1185">Reference proteome</keyword>
<dbReference type="RefSeq" id="WP_171154478.1">
    <property type="nucleotide sequence ID" value="NZ_JABENB010000001.1"/>
</dbReference>
<evidence type="ECO:0000259" key="3">
    <source>
        <dbReference type="Pfam" id="PF13354"/>
    </source>
</evidence>
<gene>
    <name evidence="4" type="ORF">HJ588_09965</name>
</gene>
<comment type="caution">
    <text evidence="4">The sequence shown here is derived from an EMBL/GenBank/DDBJ whole genome shotgun (WGS) entry which is preliminary data.</text>
</comment>
<proteinExistence type="predicted"/>
<evidence type="ECO:0000313" key="5">
    <source>
        <dbReference type="Proteomes" id="UP000557772"/>
    </source>
</evidence>
<feature type="region of interest" description="Disordered" evidence="1">
    <location>
        <begin position="30"/>
        <end position="66"/>
    </location>
</feature>
<dbReference type="GO" id="GO:0046677">
    <property type="term" value="P:response to antibiotic"/>
    <property type="evidence" value="ECO:0007669"/>
    <property type="project" value="InterPro"/>
</dbReference>
<sequence>MTGGSHGPSRRTATLGAAALLLAGCSSSRMTAAPSTSAAPKPSRSPSPEPSGPAALRIVPPSGPADAAWRQVDARSTAVAPQVSVLAGTLAGDSTLRLVHRSGPADPQPLASMVKLFVLVAVAEAVRSDRLRWSQPLTLQATDAAAGSGSLIGRAPGSTVTVQEAARLMMQISDNTATDLLIRTLGQDALAKAVVSTGHSHPDRLSPFITIRQDMWLEWSTAPAAVAARNAWSGASTARRTELLRPATAPGSPVPAATGAGVVPRWQSGLGYFATPEDIARAHVTLHRLAQVRGLEPLRTIRQVPYTGIRLPVSWRNPAFKGGTVVGVQTGSWYAESPAGDQVLVVMAASQGSVAPAAFNALAQTAADTLAR</sequence>
<accession>A0A849AFH9</accession>
<protein>
    <submittedName>
        <fullName evidence="4">Serine hydrolase</fullName>
    </submittedName>
</protein>
<dbReference type="PANTHER" id="PTHR35333">
    <property type="entry name" value="BETA-LACTAMASE"/>
    <property type="match status" value="1"/>
</dbReference>
<reference evidence="4 5" key="1">
    <citation type="submission" date="2020-05" db="EMBL/GenBank/DDBJ databases">
        <title>Flexivirga sp. ID2601S isolated from air conditioner.</title>
        <authorList>
            <person name="Kim D.H."/>
        </authorList>
    </citation>
    <scope>NUCLEOTIDE SEQUENCE [LARGE SCALE GENOMIC DNA]</scope>
    <source>
        <strain evidence="4 5">ID2601S</strain>
    </source>
</reference>